<dbReference type="EMBL" id="ATHI01000031">
    <property type="protein sequence ID" value="EPR30607.1"/>
    <property type="molecule type" value="Genomic_DNA"/>
</dbReference>
<evidence type="ECO:0000313" key="3">
    <source>
        <dbReference type="Proteomes" id="UP000014975"/>
    </source>
</evidence>
<dbReference type="AlphaFoldDB" id="S7T0K2"/>
<keyword evidence="1" id="KW-0472">Membrane</keyword>
<dbReference type="Pfam" id="PF04306">
    <property type="entry name" value="DUF456"/>
    <property type="match status" value="1"/>
</dbReference>
<comment type="caution">
    <text evidence="2">The sequence shown here is derived from an EMBL/GenBank/DDBJ whole genome shotgun (WGS) entry which is preliminary data.</text>
</comment>
<dbReference type="PATRIC" id="fig|1121439.3.peg.2711"/>
<keyword evidence="1" id="KW-1133">Transmembrane helix</keyword>
<dbReference type="Proteomes" id="UP000014975">
    <property type="component" value="Unassembled WGS sequence"/>
</dbReference>
<dbReference type="RefSeq" id="WP_020888026.1">
    <property type="nucleotide sequence ID" value="NZ_ATHI01000031.1"/>
</dbReference>
<evidence type="ECO:0000256" key="1">
    <source>
        <dbReference type="SAM" id="Phobius"/>
    </source>
</evidence>
<feature type="transmembrane region" description="Helical" evidence="1">
    <location>
        <begin position="83"/>
        <end position="116"/>
    </location>
</feature>
<proteinExistence type="predicted"/>
<organism evidence="2 3">
    <name type="scientific">Alkalidesulfovibrio alkalitolerans DSM 16529</name>
    <dbReference type="NCBI Taxonomy" id="1121439"/>
    <lineage>
        <taxon>Bacteria</taxon>
        <taxon>Pseudomonadati</taxon>
        <taxon>Thermodesulfobacteriota</taxon>
        <taxon>Desulfovibrionia</taxon>
        <taxon>Desulfovibrionales</taxon>
        <taxon>Desulfovibrionaceae</taxon>
        <taxon>Alkalidesulfovibrio</taxon>
    </lineage>
</organism>
<keyword evidence="3" id="KW-1185">Reference proteome</keyword>
<feature type="transmembrane region" description="Helical" evidence="1">
    <location>
        <begin position="136"/>
        <end position="159"/>
    </location>
</feature>
<dbReference type="eggNOG" id="COG2839">
    <property type="taxonomic scope" value="Bacteria"/>
</dbReference>
<keyword evidence="1" id="KW-0812">Transmembrane</keyword>
<reference evidence="2 3" key="1">
    <citation type="journal article" date="2013" name="Genome Announc.">
        <title>Draft genome sequences for three mercury-methylating, sulfate-reducing bacteria.</title>
        <authorList>
            <person name="Brown S.D."/>
            <person name="Hurt R.A.Jr."/>
            <person name="Gilmour C.C."/>
            <person name="Elias D.A."/>
        </authorList>
    </citation>
    <scope>NUCLEOTIDE SEQUENCE [LARGE SCALE GENOMIC DNA]</scope>
    <source>
        <strain evidence="2 3">DSM 16529</strain>
    </source>
</reference>
<dbReference type="PANTHER" id="PTHR39165">
    <property type="entry name" value="IG HYPOTHETICAL 17883"/>
    <property type="match status" value="1"/>
</dbReference>
<dbReference type="PANTHER" id="PTHR39165:SF1">
    <property type="entry name" value="DUF456 DOMAIN-CONTAINING PROTEIN"/>
    <property type="match status" value="1"/>
</dbReference>
<sequence>MQELYAALFLGVLFLTLGLHVFSLPGNWVMLALMLVWKYFHPAMDAGWGFFILMALIAGVGELVQFLTQVYSVRRFGGSGRGNWWAIGGSIVGAIVGAPFFFGIGAIPGAFLGAYAGGLAGELSLKRPLPEAHKSAMGAFFGTFLGVVSKFGLGVLMFWMSAKAVWPS</sequence>
<dbReference type="OrthoDB" id="5456272at2"/>
<gene>
    <name evidence="2" type="ORF">dsat_1329</name>
</gene>
<protein>
    <recommendedName>
        <fullName evidence="4">DUF456 domain-containing protein</fullName>
    </recommendedName>
</protein>
<name>S7T0K2_9BACT</name>
<dbReference type="STRING" id="1121439.dsat_1329"/>
<evidence type="ECO:0000313" key="2">
    <source>
        <dbReference type="EMBL" id="EPR30607.1"/>
    </source>
</evidence>
<accession>S7T0K2</accession>
<evidence type="ECO:0008006" key="4">
    <source>
        <dbReference type="Google" id="ProtNLM"/>
    </source>
</evidence>
<dbReference type="InterPro" id="IPR007403">
    <property type="entry name" value="DUF456"/>
</dbReference>
<feature type="transmembrane region" description="Helical" evidence="1">
    <location>
        <begin position="47"/>
        <end position="71"/>
    </location>
</feature>